<dbReference type="SMART" id="SM00091">
    <property type="entry name" value="PAS"/>
    <property type="match status" value="1"/>
</dbReference>
<sequence>MARAVTPLRRKAMRQEIDPSGILNALPDPVLVIGHRNEIRYVNLEAQEFFECGAAALIGQPLTDLLPSDSPVFFLIEQALAGGASMSEYGVTLDTPRIGIHLVTVRVAPLGEPADCVVMSLHEKSITRKIDNQLTHRNAARSVTAMAAMLAHEVKNPLSGIRGAAQLLEQNASEPDRELTRLICDESDRIVALVDRMEVFSDKRPPERTAVNIHSVLEHVRKVAQSGFARTVRFTERYDPSLPDVYGNRDQLIQVFLNLIKNAAEAVPEQGGEIILSTAYQHGVRLAVPGTDSRVHLPLLISVQDNGNGIPEDLRSHLFDPFVTTKRNGTGLGLALVAKLIGDHGGVIDFETLPRRTVFKVSLPMYADFEQSLEPS</sequence>
<evidence type="ECO:0000256" key="6">
    <source>
        <dbReference type="ARBA" id="ARBA00022777"/>
    </source>
</evidence>
<keyword evidence="3" id="KW-0597">Phosphoprotein</keyword>
<dbReference type="Gene3D" id="3.30.450.20">
    <property type="entry name" value="PAS domain"/>
    <property type="match status" value="1"/>
</dbReference>
<evidence type="ECO:0000256" key="5">
    <source>
        <dbReference type="ARBA" id="ARBA00022741"/>
    </source>
</evidence>
<keyword evidence="7" id="KW-0067">ATP-binding</keyword>
<dbReference type="SUPFAM" id="SSF55785">
    <property type="entry name" value="PYP-like sensor domain (PAS domain)"/>
    <property type="match status" value="1"/>
</dbReference>
<keyword evidence="8" id="KW-0902">Two-component regulatory system</keyword>
<dbReference type="Gene3D" id="3.30.565.10">
    <property type="entry name" value="Histidine kinase-like ATPase, C-terminal domain"/>
    <property type="match status" value="1"/>
</dbReference>
<dbReference type="InterPro" id="IPR036097">
    <property type="entry name" value="HisK_dim/P_sf"/>
</dbReference>
<dbReference type="SMART" id="SM00388">
    <property type="entry name" value="HisKA"/>
    <property type="match status" value="1"/>
</dbReference>
<dbReference type="InterPro" id="IPR003594">
    <property type="entry name" value="HATPase_dom"/>
</dbReference>
<dbReference type="Pfam" id="PF00512">
    <property type="entry name" value="HisKA"/>
    <property type="match status" value="1"/>
</dbReference>
<dbReference type="Pfam" id="PF00989">
    <property type="entry name" value="PAS"/>
    <property type="match status" value="1"/>
</dbReference>
<evidence type="ECO:0000259" key="9">
    <source>
        <dbReference type="PROSITE" id="PS50109"/>
    </source>
</evidence>
<dbReference type="InterPro" id="IPR035965">
    <property type="entry name" value="PAS-like_dom_sf"/>
</dbReference>
<dbReference type="RefSeq" id="WP_201080449.1">
    <property type="nucleotide sequence ID" value="NZ_CP067420.1"/>
</dbReference>
<dbReference type="SUPFAM" id="SSF47384">
    <property type="entry name" value="Homodimeric domain of signal transducing histidine kinase"/>
    <property type="match status" value="1"/>
</dbReference>
<dbReference type="InterPro" id="IPR003661">
    <property type="entry name" value="HisK_dim/P_dom"/>
</dbReference>
<keyword evidence="4" id="KW-0808">Transferase</keyword>
<dbReference type="InterPro" id="IPR005467">
    <property type="entry name" value="His_kinase_dom"/>
</dbReference>
<gene>
    <name evidence="10" type="ORF">IGS68_12540</name>
</gene>
<feature type="domain" description="Histidine kinase" evidence="9">
    <location>
        <begin position="149"/>
        <end position="367"/>
    </location>
</feature>
<evidence type="ECO:0000256" key="1">
    <source>
        <dbReference type="ARBA" id="ARBA00000085"/>
    </source>
</evidence>
<dbReference type="SUPFAM" id="SSF55874">
    <property type="entry name" value="ATPase domain of HSP90 chaperone/DNA topoisomerase II/histidine kinase"/>
    <property type="match status" value="1"/>
</dbReference>
<dbReference type="InterPro" id="IPR000014">
    <property type="entry name" value="PAS"/>
</dbReference>
<dbReference type="InterPro" id="IPR013767">
    <property type="entry name" value="PAS_fold"/>
</dbReference>
<accession>A0ABX7BC46</accession>
<evidence type="ECO:0000256" key="4">
    <source>
        <dbReference type="ARBA" id="ARBA00022679"/>
    </source>
</evidence>
<dbReference type="InterPro" id="IPR004358">
    <property type="entry name" value="Sig_transdc_His_kin-like_C"/>
</dbReference>
<dbReference type="CDD" id="cd00130">
    <property type="entry name" value="PAS"/>
    <property type="match status" value="1"/>
</dbReference>
<proteinExistence type="predicted"/>
<dbReference type="Gene3D" id="1.10.287.130">
    <property type="match status" value="1"/>
</dbReference>
<evidence type="ECO:0000256" key="3">
    <source>
        <dbReference type="ARBA" id="ARBA00022553"/>
    </source>
</evidence>
<dbReference type="InterPro" id="IPR036890">
    <property type="entry name" value="HATPase_C_sf"/>
</dbReference>
<evidence type="ECO:0000313" key="10">
    <source>
        <dbReference type="EMBL" id="QQP91975.1"/>
    </source>
</evidence>
<dbReference type="PROSITE" id="PS50109">
    <property type="entry name" value="HIS_KIN"/>
    <property type="match status" value="1"/>
</dbReference>
<evidence type="ECO:0000256" key="2">
    <source>
        <dbReference type="ARBA" id="ARBA00012438"/>
    </source>
</evidence>
<dbReference type="EMBL" id="CP067420">
    <property type="protein sequence ID" value="QQP91975.1"/>
    <property type="molecule type" value="Genomic_DNA"/>
</dbReference>
<dbReference type="PANTHER" id="PTHR43065">
    <property type="entry name" value="SENSOR HISTIDINE KINASE"/>
    <property type="match status" value="1"/>
</dbReference>
<dbReference type="EC" id="2.7.13.3" evidence="2"/>
<organism evidence="10 11">
    <name type="scientific">Skermanella cutis</name>
    <dbReference type="NCBI Taxonomy" id="2775420"/>
    <lineage>
        <taxon>Bacteria</taxon>
        <taxon>Pseudomonadati</taxon>
        <taxon>Pseudomonadota</taxon>
        <taxon>Alphaproteobacteria</taxon>
        <taxon>Rhodospirillales</taxon>
        <taxon>Azospirillaceae</taxon>
        <taxon>Skermanella</taxon>
    </lineage>
</organism>
<comment type="catalytic activity">
    <reaction evidence="1">
        <text>ATP + protein L-histidine = ADP + protein N-phospho-L-histidine.</text>
        <dbReference type="EC" id="2.7.13.3"/>
    </reaction>
</comment>
<dbReference type="Proteomes" id="UP000595197">
    <property type="component" value="Chromosome"/>
</dbReference>
<evidence type="ECO:0000256" key="8">
    <source>
        <dbReference type="ARBA" id="ARBA00023012"/>
    </source>
</evidence>
<keyword evidence="11" id="KW-1185">Reference proteome</keyword>
<keyword evidence="5" id="KW-0547">Nucleotide-binding</keyword>
<evidence type="ECO:0000313" key="11">
    <source>
        <dbReference type="Proteomes" id="UP000595197"/>
    </source>
</evidence>
<protein>
    <recommendedName>
        <fullName evidence="2">histidine kinase</fullName>
        <ecNumber evidence="2">2.7.13.3</ecNumber>
    </recommendedName>
</protein>
<name>A0ABX7BC46_9PROT</name>
<dbReference type="PRINTS" id="PR00344">
    <property type="entry name" value="BCTRLSENSOR"/>
</dbReference>
<reference evidence="10" key="1">
    <citation type="submission" date="2021-02" db="EMBL/GenBank/DDBJ databases">
        <title>Skermanella TT6 skin isolate.</title>
        <authorList>
            <person name="Lee K."/>
            <person name="Ganzorig M."/>
        </authorList>
    </citation>
    <scope>NUCLEOTIDE SEQUENCE</scope>
    <source>
        <strain evidence="10">TT6</strain>
    </source>
</reference>
<dbReference type="Pfam" id="PF02518">
    <property type="entry name" value="HATPase_c"/>
    <property type="match status" value="1"/>
</dbReference>
<dbReference type="CDD" id="cd00082">
    <property type="entry name" value="HisKA"/>
    <property type="match status" value="1"/>
</dbReference>
<keyword evidence="6" id="KW-0418">Kinase</keyword>
<dbReference type="SMART" id="SM00387">
    <property type="entry name" value="HATPase_c"/>
    <property type="match status" value="1"/>
</dbReference>
<evidence type="ECO:0000256" key="7">
    <source>
        <dbReference type="ARBA" id="ARBA00022840"/>
    </source>
</evidence>
<dbReference type="PANTHER" id="PTHR43065:SF10">
    <property type="entry name" value="PEROXIDE STRESS-ACTIVATED HISTIDINE KINASE MAK3"/>
    <property type="match status" value="1"/>
</dbReference>